<feature type="compositionally biased region" description="Acidic residues" evidence="1">
    <location>
        <begin position="24"/>
        <end position="36"/>
    </location>
</feature>
<protein>
    <submittedName>
        <fullName evidence="2">Uncharacterized protein</fullName>
    </submittedName>
</protein>
<gene>
    <name evidence="2" type="ORF">Tdes44962_MAKER03425</name>
</gene>
<reference evidence="2 3" key="1">
    <citation type="journal article" date="2018" name="IMA Fungus">
        <title>IMA Genome-F 10: Nine draft genome sequences of Claviceps purpurea s.lat., including C. arundinis, C. humidiphila, and C. cf. spartinae, pseudomolecules for the pitch canker pathogen Fusarium circinatum, draft genome of Davidsoniella eucalypti, Grosmannia galeiformis, Quambalaria eucalypti, and Teratosphaeria destructans.</title>
        <authorList>
            <person name="Wingfield B.D."/>
            <person name="Liu M."/>
            <person name="Nguyen H.D."/>
            <person name="Lane F.A."/>
            <person name="Morgan S.W."/>
            <person name="De Vos L."/>
            <person name="Wilken P.M."/>
            <person name="Duong T.A."/>
            <person name="Aylward J."/>
            <person name="Coetzee M.P."/>
            <person name="Dadej K."/>
            <person name="De Beer Z.W."/>
            <person name="Findlay W."/>
            <person name="Havenga M."/>
            <person name="Kolarik M."/>
            <person name="Menzies J.G."/>
            <person name="Naidoo K."/>
            <person name="Pochopski O."/>
            <person name="Shoukouhi P."/>
            <person name="Santana Q.C."/>
            <person name="Seifert K.A."/>
            <person name="Soal N."/>
            <person name="Steenkamp E.T."/>
            <person name="Tatham C.T."/>
            <person name="van der Nest M.A."/>
            <person name="Wingfield M.J."/>
        </authorList>
    </citation>
    <scope>NUCLEOTIDE SEQUENCE [LARGE SCALE GENOMIC DNA]</scope>
    <source>
        <strain evidence="2">CMW44962</strain>
    </source>
</reference>
<organism evidence="2 3">
    <name type="scientific">Teratosphaeria destructans</name>
    <dbReference type="NCBI Taxonomy" id="418781"/>
    <lineage>
        <taxon>Eukaryota</taxon>
        <taxon>Fungi</taxon>
        <taxon>Dikarya</taxon>
        <taxon>Ascomycota</taxon>
        <taxon>Pezizomycotina</taxon>
        <taxon>Dothideomycetes</taxon>
        <taxon>Dothideomycetidae</taxon>
        <taxon>Mycosphaerellales</taxon>
        <taxon>Teratosphaeriaceae</taxon>
        <taxon>Teratosphaeria</taxon>
    </lineage>
</organism>
<keyword evidence="3" id="KW-1185">Reference proteome</keyword>
<sequence>MALPMKSDGRNVSRAATVHGVLAADDDDDDDDDDDVGNMHSRQTVQDMKLWVGLMSFVAQSMAEQRQM</sequence>
<accession>A0A9W7W131</accession>
<dbReference type="AlphaFoldDB" id="A0A9W7W131"/>
<evidence type="ECO:0000313" key="2">
    <source>
        <dbReference type="EMBL" id="KAH9826432.1"/>
    </source>
</evidence>
<comment type="caution">
    <text evidence="2">The sequence shown here is derived from an EMBL/GenBank/DDBJ whole genome shotgun (WGS) entry which is preliminary data.</text>
</comment>
<evidence type="ECO:0000256" key="1">
    <source>
        <dbReference type="SAM" id="MobiDB-lite"/>
    </source>
</evidence>
<proteinExistence type="predicted"/>
<dbReference type="EMBL" id="RIBY02001979">
    <property type="protein sequence ID" value="KAH9826432.1"/>
    <property type="molecule type" value="Genomic_DNA"/>
</dbReference>
<name>A0A9W7W131_9PEZI</name>
<feature type="region of interest" description="Disordered" evidence="1">
    <location>
        <begin position="1"/>
        <end position="39"/>
    </location>
</feature>
<reference evidence="2 3" key="2">
    <citation type="journal article" date="2021" name="Curr. Genet.">
        <title>Genetic response to nitrogen starvation in the aggressive Eucalyptus foliar pathogen Teratosphaeria destructans.</title>
        <authorList>
            <person name="Havenga M."/>
            <person name="Wingfield B.D."/>
            <person name="Wingfield M.J."/>
            <person name="Dreyer L.L."/>
            <person name="Roets F."/>
            <person name="Aylward J."/>
        </authorList>
    </citation>
    <scope>NUCLEOTIDE SEQUENCE [LARGE SCALE GENOMIC DNA]</scope>
    <source>
        <strain evidence="2">CMW44962</strain>
    </source>
</reference>
<evidence type="ECO:0000313" key="3">
    <source>
        <dbReference type="Proteomes" id="UP001138500"/>
    </source>
</evidence>
<dbReference type="Proteomes" id="UP001138500">
    <property type="component" value="Unassembled WGS sequence"/>
</dbReference>